<dbReference type="InterPro" id="IPR043131">
    <property type="entry name" value="BCAT-like_N"/>
</dbReference>
<dbReference type="InterPro" id="IPR043132">
    <property type="entry name" value="BCAT-like_C"/>
</dbReference>
<name>A0A059FX39_9PROT</name>
<comment type="similarity">
    <text evidence="6">Belongs to the class-IV pyridoxal-phosphate-dependent aminotransferase family.</text>
</comment>
<comment type="catalytic activity">
    <reaction evidence="13">
        <text>L-leucine + 2-oxoglutarate = 4-methyl-2-oxopentanoate + L-glutamate</text>
        <dbReference type="Rhea" id="RHEA:18321"/>
        <dbReference type="ChEBI" id="CHEBI:16810"/>
        <dbReference type="ChEBI" id="CHEBI:17865"/>
        <dbReference type="ChEBI" id="CHEBI:29985"/>
        <dbReference type="ChEBI" id="CHEBI:57427"/>
        <dbReference type="EC" id="2.6.1.42"/>
    </reaction>
</comment>
<organism evidence="14 15">
    <name type="scientific">Hyphomonas hirschiana VP5</name>
    <dbReference type="NCBI Taxonomy" id="1280951"/>
    <lineage>
        <taxon>Bacteria</taxon>
        <taxon>Pseudomonadati</taxon>
        <taxon>Pseudomonadota</taxon>
        <taxon>Alphaproteobacteria</taxon>
        <taxon>Hyphomonadales</taxon>
        <taxon>Hyphomonadaceae</taxon>
        <taxon>Hyphomonas</taxon>
    </lineage>
</organism>
<keyword evidence="10" id="KW-0100">Branched-chain amino acid biosynthesis</keyword>
<proteinExistence type="inferred from homology"/>
<evidence type="ECO:0000256" key="8">
    <source>
        <dbReference type="ARBA" id="ARBA00014472"/>
    </source>
</evidence>
<comment type="cofactor">
    <cofactor evidence="1">
        <name>pyridoxal 5'-phosphate</name>
        <dbReference type="ChEBI" id="CHEBI:597326"/>
    </cofactor>
</comment>
<evidence type="ECO:0000313" key="14">
    <source>
        <dbReference type="EMBL" id="KCZ95290.1"/>
    </source>
</evidence>
<comment type="pathway">
    <text evidence="3">Amino-acid biosynthesis; L-isoleucine biosynthesis; L-isoleucine from 2-oxobutanoate: step 4/4.</text>
</comment>
<dbReference type="GO" id="GO:0008652">
    <property type="term" value="P:amino acid biosynthetic process"/>
    <property type="evidence" value="ECO:0007669"/>
    <property type="project" value="UniProtKB-ARBA"/>
</dbReference>
<evidence type="ECO:0000256" key="1">
    <source>
        <dbReference type="ARBA" id="ARBA00001933"/>
    </source>
</evidence>
<evidence type="ECO:0000256" key="3">
    <source>
        <dbReference type="ARBA" id="ARBA00004824"/>
    </source>
</evidence>
<comment type="function">
    <text evidence="2">Acts on leucine, isoleucine and valine.</text>
</comment>
<comment type="catalytic activity">
    <reaction evidence="12">
        <text>L-isoleucine + 2-oxoglutarate = (S)-3-methyl-2-oxopentanoate + L-glutamate</text>
        <dbReference type="Rhea" id="RHEA:24801"/>
        <dbReference type="ChEBI" id="CHEBI:16810"/>
        <dbReference type="ChEBI" id="CHEBI:29985"/>
        <dbReference type="ChEBI" id="CHEBI:35146"/>
        <dbReference type="ChEBI" id="CHEBI:58045"/>
        <dbReference type="EC" id="2.6.1.42"/>
    </reaction>
</comment>
<comment type="catalytic activity">
    <reaction evidence="11">
        <text>L-valine + 2-oxoglutarate = 3-methyl-2-oxobutanoate + L-glutamate</text>
        <dbReference type="Rhea" id="RHEA:24813"/>
        <dbReference type="ChEBI" id="CHEBI:11851"/>
        <dbReference type="ChEBI" id="CHEBI:16810"/>
        <dbReference type="ChEBI" id="CHEBI:29985"/>
        <dbReference type="ChEBI" id="CHEBI:57762"/>
        <dbReference type="EC" id="2.6.1.42"/>
    </reaction>
</comment>
<keyword evidence="14" id="KW-0808">Transferase</keyword>
<dbReference type="AlphaFoldDB" id="A0A059FX39"/>
<evidence type="ECO:0000256" key="4">
    <source>
        <dbReference type="ARBA" id="ARBA00004931"/>
    </source>
</evidence>
<dbReference type="SUPFAM" id="SSF56752">
    <property type="entry name" value="D-aminoacid aminotransferase-like PLP-dependent enzymes"/>
    <property type="match status" value="1"/>
</dbReference>
<dbReference type="InterPro" id="IPR050571">
    <property type="entry name" value="Class-IV_PLP-Dep_Aminotrnsfr"/>
</dbReference>
<dbReference type="Pfam" id="PF01063">
    <property type="entry name" value="Aminotran_4"/>
    <property type="match status" value="1"/>
</dbReference>
<keyword evidence="10" id="KW-0028">Amino-acid biosynthesis</keyword>
<dbReference type="Proteomes" id="UP000025061">
    <property type="component" value="Unassembled WGS sequence"/>
</dbReference>
<evidence type="ECO:0000256" key="11">
    <source>
        <dbReference type="ARBA" id="ARBA00048212"/>
    </source>
</evidence>
<comment type="caution">
    <text evidence="14">The sequence shown here is derived from an EMBL/GenBank/DDBJ whole genome shotgun (WGS) entry which is preliminary data.</text>
</comment>
<evidence type="ECO:0000256" key="6">
    <source>
        <dbReference type="ARBA" id="ARBA00009320"/>
    </source>
</evidence>
<evidence type="ECO:0000256" key="7">
    <source>
        <dbReference type="ARBA" id="ARBA00013053"/>
    </source>
</evidence>
<evidence type="ECO:0000256" key="13">
    <source>
        <dbReference type="ARBA" id="ARBA00049229"/>
    </source>
</evidence>
<dbReference type="PANTHER" id="PTHR42743">
    <property type="entry name" value="AMINO-ACID AMINOTRANSFERASE"/>
    <property type="match status" value="1"/>
</dbReference>
<dbReference type="SMR" id="A0A059FX39"/>
<comment type="pathway">
    <text evidence="4">Amino-acid biosynthesis; L-valine biosynthesis; L-valine from pyruvate: step 4/4.</text>
</comment>
<dbReference type="InterPro" id="IPR036038">
    <property type="entry name" value="Aminotransferase-like"/>
</dbReference>
<evidence type="ECO:0000256" key="12">
    <source>
        <dbReference type="ARBA" id="ARBA00048798"/>
    </source>
</evidence>
<keyword evidence="15" id="KW-1185">Reference proteome</keyword>
<dbReference type="GO" id="GO:0004084">
    <property type="term" value="F:branched-chain-amino-acid transaminase activity"/>
    <property type="evidence" value="ECO:0007669"/>
    <property type="project" value="UniProtKB-EC"/>
</dbReference>
<dbReference type="PANTHER" id="PTHR42743:SF11">
    <property type="entry name" value="AMINODEOXYCHORISMATE LYASE"/>
    <property type="match status" value="1"/>
</dbReference>
<dbReference type="RefSeq" id="WP_011647499.1">
    <property type="nucleotide sequence ID" value="NZ_ARYI01000004.1"/>
</dbReference>
<evidence type="ECO:0000256" key="9">
    <source>
        <dbReference type="ARBA" id="ARBA00022898"/>
    </source>
</evidence>
<keyword evidence="14" id="KW-0032">Aminotransferase</keyword>
<evidence type="ECO:0000256" key="10">
    <source>
        <dbReference type="ARBA" id="ARBA00023304"/>
    </source>
</evidence>
<keyword evidence="9" id="KW-0663">Pyridoxal phosphate</keyword>
<sequence length="321" mass="35778">MLTFQKVLTGFQTRADARAERTDAFADGIAWIENEFVPIGKARIPILDQGFLHSDLTYDVPAVWNGRIFRLDDHLDRLEVSCAKMRLPLPIARPELRRLVMELVSRSGLRDAYVEIIVTRGLKFLRGAQAEDIIPNLYLMAVPYVWILPLEYQNHGAPAVVTRTVRRTPPGALDPTIKNLQWGDLVRGLMEAGDRDSFFPILPDGDGNATEGAGYNIVLVRNGELHTPRRGVLEGITRRTVLEIAAARGLKTHVTEIPIQALYECDELFMCSTAGGIMPLVLLDGNIVGDGTVGPVTRMIWEAYWDLHDDPQLSEPVTYAP</sequence>
<reference evidence="14 15" key="1">
    <citation type="submission" date="2013-04" db="EMBL/GenBank/DDBJ databases">
        <title>Hyphomonas hirschiana VP5 Genome Sequencing.</title>
        <authorList>
            <person name="Lai Q."/>
            <person name="Shao Z."/>
        </authorList>
    </citation>
    <scope>NUCLEOTIDE SEQUENCE [LARGE SCALE GENOMIC DNA]</scope>
    <source>
        <strain evidence="14 15">VP5</strain>
    </source>
</reference>
<comment type="pathway">
    <text evidence="5">Amino-acid biosynthesis; L-leucine biosynthesis; L-leucine from 3-methyl-2-oxobutanoate: step 4/4.</text>
</comment>
<evidence type="ECO:0000256" key="2">
    <source>
        <dbReference type="ARBA" id="ARBA00003109"/>
    </source>
</evidence>
<accession>A0A059FX39</accession>
<dbReference type="Gene3D" id="3.30.470.10">
    <property type="match status" value="1"/>
</dbReference>
<dbReference type="GO" id="GO:0009082">
    <property type="term" value="P:branched-chain amino acid biosynthetic process"/>
    <property type="evidence" value="ECO:0007669"/>
    <property type="project" value="UniProtKB-KW"/>
</dbReference>
<dbReference type="EMBL" id="ARYI01000004">
    <property type="protein sequence ID" value="KCZ95290.1"/>
    <property type="molecule type" value="Genomic_DNA"/>
</dbReference>
<dbReference type="PATRIC" id="fig|1280951.3.peg.1306"/>
<evidence type="ECO:0000256" key="5">
    <source>
        <dbReference type="ARBA" id="ARBA00005072"/>
    </source>
</evidence>
<dbReference type="Gene3D" id="3.20.10.10">
    <property type="entry name" value="D-amino Acid Aminotransferase, subunit A, domain 2"/>
    <property type="match status" value="1"/>
</dbReference>
<dbReference type="EC" id="2.6.1.42" evidence="7"/>
<dbReference type="FunFam" id="3.20.10.10:FF:000002">
    <property type="entry name" value="D-alanine aminotransferase"/>
    <property type="match status" value="1"/>
</dbReference>
<protein>
    <recommendedName>
        <fullName evidence="8">Probable branched-chain-amino-acid aminotransferase</fullName>
        <ecNumber evidence="7">2.6.1.42</ecNumber>
    </recommendedName>
</protein>
<dbReference type="InterPro" id="IPR001544">
    <property type="entry name" value="Aminotrans_IV"/>
</dbReference>
<gene>
    <name evidence="14" type="ORF">HHI_06454</name>
</gene>
<evidence type="ECO:0000313" key="15">
    <source>
        <dbReference type="Proteomes" id="UP000025061"/>
    </source>
</evidence>